<dbReference type="PANTHER" id="PTHR33516:SF2">
    <property type="entry name" value="LEXA REPRESSOR-RELATED"/>
    <property type="match status" value="1"/>
</dbReference>
<organism evidence="9 10">
    <name type="scientific">Pseudomonas fluorescens</name>
    <dbReference type="NCBI Taxonomy" id="294"/>
    <lineage>
        <taxon>Bacteria</taxon>
        <taxon>Pseudomonadati</taxon>
        <taxon>Pseudomonadota</taxon>
        <taxon>Gammaproteobacteria</taxon>
        <taxon>Pseudomonadales</taxon>
        <taxon>Pseudomonadaceae</taxon>
        <taxon>Pseudomonas</taxon>
    </lineage>
</organism>
<keyword evidence="4 7" id="KW-0068">Autocatalytic cleavage</keyword>
<dbReference type="GO" id="GO:0009432">
    <property type="term" value="P:SOS response"/>
    <property type="evidence" value="ECO:0007669"/>
    <property type="project" value="UniProtKB-KW"/>
</dbReference>
<dbReference type="InterPro" id="IPR050077">
    <property type="entry name" value="LexA_repressor"/>
</dbReference>
<evidence type="ECO:0000256" key="6">
    <source>
        <dbReference type="ARBA" id="ARBA00023236"/>
    </source>
</evidence>
<keyword evidence="2" id="KW-0227">DNA damage</keyword>
<reference evidence="9 10" key="2">
    <citation type="journal article" date="2018" name="Nature">
        <title>Mutant phenotypes for thousands of bacterial genes of unknown function.</title>
        <authorList>
            <person name="Price M.N."/>
            <person name="Wetmore K.M."/>
            <person name="Waters R.J."/>
            <person name="Callaghan M."/>
            <person name="Ray J."/>
            <person name="Liu H."/>
            <person name="Kuehl J.V."/>
            <person name="Melnyk R.A."/>
            <person name="Lamson J.S."/>
            <person name="Suh Y."/>
            <person name="Carlson H.K."/>
            <person name="Esquivel Z."/>
            <person name="Sadeeshkumar H."/>
            <person name="Chakraborty R."/>
            <person name="Zane G.M."/>
            <person name="Rubin B.E."/>
            <person name="Wall J.D."/>
            <person name="Visel A."/>
            <person name="Bristow J."/>
            <person name="Blow M.J."/>
            <person name="Arkin A.P."/>
            <person name="Deutschbauer A.M."/>
        </authorList>
    </citation>
    <scope>NUCLEOTIDE SEQUENCE [LARGE SCALE GENOMIC DNA]</scope>
    <source>
        <strain evidence="9 10">FW300-N1B4</strain>
    </source>
</reference>
<dbReference type="PANTHER" id="PTHR33516">
    <property type="entry name" value="LEXA REPRESSOR"/>
    <property type="match status" value="1"/>
</dbReference>
<gene>
    <name evidence="9" type="ORF">A1D17_03755</name>
</gene>
<dbReference type="GO" id="GO:0006281">
    <property type="term" value="P:DNA repair"/>
    <property type="evidence" value="ECO:0007669"/>
    <property type="project" value="UniProtKB-KW"/>
</dbReference>
<evidence type="ECO:0000313" key="10">
    <source>
        <dbReference type="Proteomes" id="UP000076489"/>
    </source>
</evidence>
<evidence type="ECO:0000256" key="4">
    <source>
        <dbReference type="ARBA" id="ARBA00022813"/>
    </source>
</evidence>
<comment type="similarity">
    <text evidence="1 7">Belongs to the peptidase S24 family.</text>
</comment>
<dbReference type="GO" id="GO:0003677">
    <property type="term" value="F:DNA binding"/>
    <property type="evidence" value="ECO:0007669"/>
    <property type="project" value="InterPro"/>
</dbReference>
<evidence type="ECO:0000313" key="9">
    <source>
        <dbReference type="EMBL" id="KZN20857.1"/>
    </source>
</evidence>
<feature type="domain" description="Peptidase S24/S26A/S26B/S26C" evidence="8">
    <location>
        <begin position="9"/>
        <end position="124"/>
    </location>
</feature>
<comment type="caution">
    <text evidence="9">The sequence shown here is derived from an EMBL/GenBank/DDBJ whole genome shotgun (WGS) entry which is preliminary data.</text>
</comment>
<dbReference type="GO" id="GO:0006355">
    <property type="term" value="P:regulation of DNA-templated transcription"/>
    <property type="evidence" value="ECO:0007669"/>
    <property type="project" value="InterPro"/>
</dbReference>
<evidence type="ECO:0000256" key="5">
    <source>
        <dbReference type="ARBA" id="ARBA00023204"/>
    </source>
</evidence>
<dbReference type="InterPro" id="IPR036286">
    <property type="entry name" value="LexA/Signal_pep-like_sf"/>
</dbReference>
<dbReference type="CDD" id="cd06529">
    <property type="entry name" value="S24_LexA-like"/>
    <property type="match status" value="1"/>
</dbReference>
<keyword evidence="5" id="KW-0234">DNA repair</keyword>
<protein>
    <recommendedName>
        <fullName evidence="8">Peptidase S24/S26A/S26B/S26C domain-containing protein</fullName>
    </recommendedName>
</protein>
<sequence length="132" mass="13881">MSADALQLPVYRGASCGWPSPTTDYAEHPLSLDELVGISASSTFLARATGTSMTGAGIHSGDILVIDKALDAAPGNVVIAIVDGEFTVKRLVRDGHRCSLVAENPDTAPLVFGDGEEVAIWGVVKWTLHRHA</sequence>
<evidence type="ECO:0000256" key="7">
    <source>
        <dbReference type="RuleBase" id="RU003991"/>
    </source>
</evidence>
<keyword evidence="6" id="KW-0742">SOS response</keyword>
<dbReference type="InterPro" id="IPR015927">
    <property type="entry name" value="Peptidase_S24_S26A/B/C"/>
</dbReference>
<keyword evidence="3 7" id="KW-0378">Hydrolase</keyword>
<dbReference type="SUPFAM" id="SSF51306">
    <property type="entry name" value="LexA/Signal peptidase"/>
    <property type="match status" value="1"/>
</dbReference>
<evidence type="ECO:0000259" key="8">
    <source>
        <dbReference type="Pfam" id="PF00717"/>
    </source>
</evidence>
<evidence type="ECO:0000256" key="3">
    <source>
        <dbReference type="ARBA" id="ARBA00022801"/>
    </source>
</evidence>
<dbReference type="InterPro" id="IPR039418">
    <property type="entry name" value="LexA-like"/>
</dbReference>
<dbReference type="PRINTS" id="PR00726">
    <property type="entry name" value="LEXASERPTASE"/>
</dbReference>
<dbReference type="EMBL" id="LUKJ01000002">
    <property type="protein sequence ID" value="KZN20857.1"/>
    <property type="molecule type" value="Genomic_DNA"/>
</dbReference>
<accession>A0A166QU20</accession>
<evidence type="ECO:0000256" key="2">
    <source>
        <dbReference type="ARBA" id="ARBA00022763"/>
    </source>
</evidence>
<name>A0A166QU20_PSEFL</name>
<dbReference type="GO" id="GO:0016787">
    <property type="term" value="F:hydrolase activity"/>
    <property type="evidence" value="ECO:0007669"/>
    <property type="project" value="UniProtKB-KW"/>
</dbReference>
<evidence type="ECO:0000256" key="1">
    <source>
        <dbReference type="ARBA" id="ARBA00007484"/>
    </source>
</evidence>
<reference evidence="10" key="1">
    <citation type="submission" date="2016-03" db="EMBL/GenBank/DDBJ databases">
        <authorList>
            <person name="Ray J."/>
            <person name="Price M."/>
            <person name="Deutschbauer A."/>
        </authorList>
    </citation>
    <scope>NUCLEOTIDE SEQUENCE [LARGE SCALE GENOMIC DNA]</scope>
    <source>
        <strain evidence="10">FW300-N1B4</strain>
    </source>
</reference>
<dbReference type="Pfam" id="PF00717">
    <property type="entry name" value="Peptidase_S24"/>
    <property type="match status" value="1"/>
</dbReference>
<dbReference type="InterPro" id="IPR006197">
    <property type="entry name" value="Peptidase_S24_LexA"/>
</dbReference>
<proteinExistence type="inferred from homology"/>
<dbReference type="Gene3D" id="2.10.109.10">
    <property type="entry name" value="Umud Fragment, subunit A"/>
    <property type="match status" value="1"/>
</dbReference>
<dbReference type="AlphaFoldDB" id="A0A166QU20"/>
<dbReference type="NCBIfam" id="NF007621">
    <property type="entry name" value="PRK10276.1"/>
    <property type="match status" value="1"/>
</dbReference>
<dbReference type="Proteomes" id="UP000076489">
    <property type="component" value="Unassembled WGS sequence"/>
</dbReference>